<evidence type="ECO:0000313" key="6">
    <source>
        <dbReference type="Proteomes" id="UP000487268"/>
    </source>
</evidence>
<dbReference type="GO" id="GO:0004802">
    <property type="term" value="F:transketolase activity"/>
    <property type="evidence" value="ECO:0007669"/>
    <property type="project" value="UniProtKB-EC"/>
</dbReference>
<dbReference type="InterPro" id="IPR029061">
    <property type="entry name" value="THDP-binding"/>
</dbReference>
<dbReference type="InterPro" id="IPR005474">
    <property type="entry name" value="Transketolase_N"/>
</dbReference>
<dbReference type="Gene3D" id="3.40.50.970">
    <property type="match status" value="1"/>
</dbReference>
<protein>
    <submittedName>
        <fullName evidence="5">Transketolase 2</fullName>
        <ecNumber evidence="5">2.2.1.1</ecNumber>
    </submittedName>
</protein>
<sequence length="264" mass="27760">MTMAPVDTGRRLAAEVRGAALEMIAQGGFGFAGSCMSVADILAALHVSWDLPRPDLRGRDIVLLSKGHAAPALYALAYGWDWREHGRYAALGSPLQGHPNRLRWPATPSTTGSLGLGLAHALGVHLARGSGRLALVTGDGELQTGLAWEALMFASRRRTRGVVVIVDANGEQSFGAVLAASRLAAQLAAVADRFVEVDGHDLLVLTRVLRECAPEDLLTVVFARTSRAAGAPELGLGHGRPMSYLPEPAAVGTAVARLRAESLP</sequence>
<dbReference type="Proteomes" id="UP000487268">
    <property type="component" value="Unassembled WGS sequence"/>
</dbReference>
<dbReference type="RefSeq" id="WP_153533159.1">
    <property type="nucleotide sequence ID" value="NZ_WEGH01000002.1"/>
</dbReference>
<keyword evidence="3" id="KW-0786">Thiamine pyrophosphate</keyword>
<keyword evidence="5" id="KW-0808">Transferase</keyword>
<proteinExistence type="inferred from homology"/>
<comment type="cofactor">
    <cofactor evidence="1">
        <name>thiamine diphosphate</name>
        <dbReference type="ChEBI" id="CHEBI:58937"/>
    </cofactor>
</comment>
<evidence type="ECO:0000256" key="1">
    <source>
        <dbReference type="ARBA" id="ARBA00001964"/>
    </source>
</evidence>
<evidence type="ECO:0000256" key="2">
    <source>
        <dbReference type="ARBA" id="ARBA00007131"/>
    </source>
</evidence>
<comment type="similarity">
    <text evidence="2">Belongs to the transketolase family.</text>
</comment>
<reference evidence="5 6" key="1">
    <citation type="submission" date="2019-10" db="EMBL/GenBank/DDBJ databases">
        <title>Actinomadura rubteroloni sp. nov. and Actinomadura macrotermitis sp. nov., isolated from the gut of fungus growing-termite Macrotermes natalensis.</title>
        <authorList>
            <person name="Benndorf R."/>
            <person name="Martin K."/>
            <person name="Kuefner M."/>
            <person name="De Beer W."/>
            <person name="Kaster A.-K."/>
            <person name="Vollmers J."/>
            <person name="Poulsen M."/>
            <person name="Beemelmanns C."/>
        </authorList>
    </citation>
    <scope>NUCLEOTIDE SEQUENCE [LARGE SCALE GENOMIC DNA]</scope>
    <source>
        <strain evidence="5 6">RB68</strain>
    </source>
</reference>
<organism evidence="5 6">
    <name type="scientific">Actinomadura macrotermitis</name>
    <dbReference type="NCBI Taxonomy" id="2585200"/>
    <lineage>
        <taxon>Bacteria</taxon>
        <taxon>Bacillati</taxon>
        <taxon>Actinomycetota</taxon>
        <taxon>Actinomycetes</taxon>
        <taxon>Streptosporangiales</taxon>
        <taxon>Thermomonosporaceae</taxon>
        <taxon>Actinomadura</taxon>
    </lineage>
</organism>
<accession>A0A7K0BWH1</accession>
<name>A0A7K0BWH1_9ACTN</name>
<dbReference type="EMBL" id="WEGH01000002">
    <property type="protein sequence ID" value="MQY05034.1"/>
    <property type="molecule type" value="Genomic_DNA"/>
</dbReference>
<dbReference type="Pfam" id="PF00456">
    <property type="entry name" value="Transketolase_N"/>
    <property type="match status" value="1"/>
</dbReference>
<evidence type="ECO:0000259" key="4">
    <source>
        <dbReference type="Pfam" id="PF00456"/>
    </source>
</evidence>
<dbReference type="EC" id="2.2.1.1" evidence="5"/>
<dbReference type="OrthoDB" id="8732661at2"/>
<dbReference type="AlphaFoldDB" id="A0A7K0BWH1"/>
<comment type="caution">
    <text evidence="5">The sequence shown here is derived from an EMBL/GenBank/DDBJ whole genome shotgun (WGS) entry which is preliminary data.</text>
</comment>
<dbReference type="PANTHER" id="PTHR47514">
    <property type="entry name" value="TRANSKETOLASE N-TERMINAL SECTION-RELATED"/>
    <property type="match status" value="1"/>
</dbReference>
<gene>
    <name evidence="5" type="primary">cbbT</name>
    <name evidence="5" type="ORF">ACRB68_30970</name>
</gene>
<evidence type="ECO:0000256" key="3">
    <source>
        <dbReference type="ARBA" id="ARBA00023052"/>
    </source>
</evidence>
<keyword evidence="6" id="KW-1185">Reference proteome</keyword>
<dbReference type="PANTHER" id="PTHR47514:SF1">
    <property type="entry name" value="TRANSKETOLASE N-TERMINAL SECTION-RELATED"/>
    <property type="match status" value="1"/>
</dbReference>
<dbReference type="GO" id="GO:0000287">
    <property type="term" value="F:magnesium ion binding"/>
    <property type="evidence" value="ECO:0007669"/>
    <property type="project" value="UniProtKB-ARBA"/>
</dbReference>
<feature type="domain" description="Transketolase N-terminal" evidence="4">
    <location>
        <begin position="11"/>
        <end position="232"/>
    </location>
</feature>
<evidence type="ECO:0000313" key="5">
    <source>
        <dbReference type="EMBL" id="MQY05034.1"/>
    </source>
</evidence>
<dbReference type="SUPFAM" id="SSF52518">
    <property type="entry name" value="Thiamin diphosphate-binding fold (THDP-binding)"/>
    <property type="match status" value="1"/>
</dbReference>